<protein>
    <submittedName>
        <fullName evidence="3">Protein-disulfide isomerase</fullName>
    </submittedName>
    <submittedName>
        <fullName evidence="4">Serine/threonine-protein kinase PknE</fullName>
        <ecNumber evidence="4">2.7.11.1</ecNumber>
    </submittedName>
</protein>
<dbReference type="Proteomes" id="UP000257479">
    <property type="component" value="Unassembled WGS sequence"/>
</dbReference>
<keyword evidence="4" id="KW-0418">Kinase</keyword>
<dbReference type="SUPFAM" id="SSF52833">
    <property type="entry name" value="Thioredoxin-like"/>
    <property type="match status" value="1"/>
</dbReference>
<dbReference type="EMBL" id="DMNG01000140">
    <property type="protein sequence ID" value="HAN24544.1"/>
    <property type="molecule type" value="Genomic_DNA"/>
</dbReference>
<dbReference type="EC" id="2.7.11.1" evidence="4"/>
<reference evidence="4 5" key="1">
    <citation type="submission" date="2015-02" db="EMBL/GenBank/DDBJ databases">
        <title>Draft genome sequences of ten Microbacterium spp. with emphasis on heavy metal contaminated environments.</title>
        <authorList>
            <person name="Corretto E."/>
        </authorList>
    </citation>
    <scope>NUCLEOTIDE SEQUENCE [LARGE SCALE GENOMIC DNA]</scope>
    <source>
        <strain evidence="4 5">DSM 18659</strain>
    </source>
</reference>
<keyword evidence="1" id="KW-0812">Transmembrane</keyword>
<dbReference type="Pfam" id="PF13462">
    <property type="entry name" value="Thioredoxin_4"/>
    <property type="match status" value="1"/>
</dbReference>
<organism evidence="4 5">
    <name type="scientific">Microbacterium ginsengisoli</name>
    <dbReference type="NCBI Taxonomy" id="400772"/>
    <lineage>
        <taxon>Bacteria</taxon>
        <taxon>Bacillati</taxon>
        <taxon>Actinomycetota</taxon>
        <taxon>Actinomycetes</taxon>
        <taxon>Micrococcales</taxon>
        <taxon>Microbacteriaceae</taxon>
        <taxon>Microbacterium</taxon>
    </lineage>
</organism>
<evidence type="ECO:0000313" key="6">
    <source>
        <dbReference type="Proteomes" id="UP000257479"/>
    </source>
</evidence>
<accession>A0A0F0LVZ8</accession>
<dbReference type="Gene3D" id="3.40.30.10">
    <property type="entry name" value="Glutaredoxin"/>
    <property type="match status" value="1"/>
</dbReference>
<dbReference type="PATRIC" id="fig|400772.4.peg.840"/>
<dbReference type="GO" id="GO:0004674">
    <property type="term" value="F:protein serine/threonine kinase activity"/>
    <property type="evidence" value="ECO:0007669"/>
    <property type="project" value="UniProtKB-EC"/>
</dbReference>
<evidence type="ECO:0000256" key="1">
    <source>
        <dbReference type="SAM" id="Phobius"/>
    </source>
</evidence>
<gene>
    <name evidence="4" type="primary">pknE</name>
    <name evidence="3" type="ORF">DCP95_08235</name>
    <name evidence="4" type="ORF">RR49_00811</name>
</gene>
<name>A0A0F0LVZ8_9MICO</name>
<sequence length="235" mass="24527">MAAIARKTNWFAIWVTVAVVVVIGAVAGAVVWMNADKSSPGTLPTAAHINTDTGAISVGTGSKTLDTWIDLQCPICQSFESTYGSEIQSLVTANTITLNIHPISILDRVTASAAASNQQYSTRAASAMYCVAINDYDKLYTFMQTMYQNQPSESSGAGLSNDEIAAYAQQAGATNSASCIAGNTYTQYVGYITKKTPTQPGSTGIGTPTIAINGSVISNNSIPSSPSDFAALITK</sequence>
<dbReference type="EMBL" id="JYIY01000064">
    <property type="protein sequence ID" value="KJL38180.1"/>
    <property type="molecule type" value="Genomic_DNA"/>
</dbReference>
<dbReference type="GO" id="GO:0016853">
    <property type="term" value="F:isomerase activity"/>
    <property type="evidence" value="ECO:0007669"/>
    <property type="project" value="UniProtKB-KW"/>
</dbReference>
<dbReference type="AlphaFoldDB" id="A0A0F0LVZ8"/>
<keyword evidence="3" id="KW-0413">Isomerase</keyword>
<feature type="transmembrane region" description="Helical" evidence="1">
    <location>
        <begin position="12"/>
        <end position="33"/>
    </location>
</feature>
<dbReference type="Proteomes" id="UP000033451">
    <property type="component" value="Unassembled WGS sequence"/>
</dbReference>
<dbReference type="InterPro" id="IPR036249">
    <property type="entry name" value="Thioredoxin-like_sf"/>
</dbReference>
<comment type="caution">
    <text evidence="4">The sequence shown here is derived from an EMBL/GenBank/DDBJ whole genome shotgun (WGS) entry which is preliminary data.</text>
</comment>
<dbReference type="InterPro" id="IPR012336">
    <property type="entry name" value="Thioredoxin-like_fold"/>
</dbReference>
<evidence type="ECO:0000313" key="3">
    <source>
        <dbReference type="EMBL" id="HAN24544.1"/>
    </source>
</evidence>
<keyword evidence="5" id="KW-1185">Reference proteome</keyword>
<keyword evidence="4" id="KW-0808">Transferase</keyword>
<dbReference type="RefSeq" id="WP_045246789.1">
    <property type="nucleotide sequence ID" value="NZ_DAIQHQ010000013.1"/>
</dbReference>
<evidence type="ECO:0000313" key="4">
    <source>
        <dbReference type="EMBL" id="KJL38180.1"/>
    </source>
</evidence>
<evidence type="ECO:0000313" key="5">
    <source>
        <dbReference type="Proteomes" id="UP000033451"/>
    </source>
</evidence>
<reference evidence="3 6" key="2">
    <citation type="journal article" date="2018" name="Nat. Biotechnol.">
        <title>A standardized bacterial taxonomy based on genome phylogeny substantially revises the tree of life.</title>
        <authorList>
            <person name="Parks D.H."/>
            <person name="Chuvochina M."/>
            <person name="Waite D.W."/>
            <person name="Rinke C."/>
            <person name="Skarshewski A."/>
            <person name="Chaumeil P.A."/>
            <person name="Hugenholtz P."/>
        </authorList>
    </citation>
    <scope>NUCLEOTIDE SEQUENCE [LARGE SCALE GENOMIC DNA]</scope>
    <source>
        <strain evidence="3">UBA9152</strain>
    </source>
</reference>
<dbReference type="OrthoDB" id="117402at2"/>
<keyword evidence="1" id="KW-1133">Transmembrane helix</keyword>
<proteinExistence type="predicted"/>
<dbReference type="STRING" id="400772.RR49_00811"/>
<keyword evidence="1" id="KW-0472">Membrane</keyword>
<feature type="domain" description="Thioredoxin-like fold" evidence="2">
    <location>
        <begin position="62"/>
        <end position="221"/>
    </location>
</feature>
<evidence type="ECO:0000259" key="2">
    <source>
        <dbReference type="Pfam" id="PF13462"/>
    </source>
</evidence>